<evidence type="ECO:0000256" key="2">
    <source>
        <dbReference type="ARBA" id="ARBA00023002"/>
    </source>
</evidence>
<evidence type="ECO:0000259" key="3">
    <source>
        <dbReference type="PROSITE" id="PS50042"/>
    </source>
</evidence>
<dbReference type="InterPro" id="IPR000595">
    <property type="entry name" value="cNMP-bd_dom"/>
</dbReference>
<evidence type="ECO:0000256" key="1">
    <source>
        <dbReference type="ARBA" id="ARBA00022630"/>
    </source>
</evidence>
<keyword evidence="2" id="KW-0560">Oxidoreductase</keyword>
<dbReference type="Gene3D" id="3.50.50.60">
    <property type="entry name" value="FAD/NAD(P)-binding domain"/>
    <property type="match status" value="2"/>
</dbReference>
<dbReference type="SUPFAM" id="SSF51206">
    <property type="entry name" value="cAMP-binding domain-like"/>
    <property type="match status" value="1"/>
</dbReference>
<dbReference type="GO" id="GO:0016491">
    <property type="term" value="F:oxidoreductase activity"/>
    <property type="evidence" value="ECO:0007669"/>
    <property type="project" value="UniProtKB-KW"/>
</dbReference>
<reference evidence="4 5" key="1">
    <citation type="journal article" date="2014" name="Int. J. Syst. Evol. Microbiol.">
        <title>Ramlibacter solisilvae sp. nov., isolated from forest soil, and emended description of the genus Ramlibacter.</title>
        <authorList>
            <person name="Lee H.J."/>
            <person name="Lee S.H."/>
            <person name="Lee S.S."/>
            <person name="Lee J.S."/>
            <person name="Kim Y."/>
            <person name="Kim S.C."/>
            <person name="Jeon C.O."/>
        </authorList>
    </citation>
    <scope>NUCLEOTIDE SEQUENCE [LARGE SCALE GENOMIC DNA]</scope>
    <source>
        <strain evidence="4 5">5-10</strain>
    </source>
</reference>
<evidence type="ECO:0000313" key="5">
    <source>
        <dbReference type="Proteomes" id="UP000070433"/>
    </source>
</evidence>
<protein>
    <submittedName>
        <fullName evidence="4">Pyridine nucleotide-disulfide oxidoreductase</fullName>
    </submittedName>
</protein>
<dbReference type="PRINTS" id="PR00368">
    <property type="entry name" value="FADPNR"/>
</dbReference>
<proteinExistence type="predicted"/>
<dbReference type="Pfam" id="PF00027">
    <property type="entry name" value="cNMP_binding"/>
    <property type="match status" value="1"/>
</dbReference>
<dbReference type="AlphaFoldDB" id="A0A127JPA0"/>
<accession>A0A127JPA0</accession>
<dbReference type="InterPro" id="IPR023753">
    <property type="entry name" value="FAD/NAD-binding_dom"/>
</dbReference>
<organism evidence="4 5">
    <name type="scientific">Ramlibacter tataouinensis</name>
    <dbReference type="NCBI Taxonomy" id="94132"/>
    <lineage>
        <taxon>Bacteria</taxon>
        <taxon>Pseudomonadati</taxon>
        <taxon>Pseudomonadota</taxon>
        <taxon>Betaproteobacteria</taxon>
        <taxon>Burkholderiales</taxon>
        <taxon>Comamonadaceae</taxon>
        <taxon>Ramlibacter</taxon>
    </lineage>
</organism>
<evidence type="ECO:0000313" key="4">
    <source>
        <dbReference type="EMBL" id="AMO21713.1"/>
    </source>
</evidence>
<dbReference type="PANTHER" id="PTHR48105">
    <property type="entry name" value="THIOREDOXIN REDUCTASE 1-RELATED-RELATED"/>
    <property type="match status" value="1"/>
</dbReference>
<dbReference type="Proteomes" id="UP000070433">
    <property type="component" value="Chromosome"/>
</dbReference>
<dbReference type="CDD" id="cd00038">
    <property type="entry name" value="CAP_ED"/>
    <property type="match status" value="1"/>
</dbReference>
<keyword evidence="5" id="KW-1185">Reference proteome</keyword>
<dbReference type="SUPFAM" id="SSF51905">
    <property type="entry name" value="FAD/NAD(P)-binding domain"/>
    <property type="match status" value="1"/>
</dbReference>
<dbReference type="Pfam" id="PF07992">
    <property type="entry name" value="Pyr_redox_2"/>
    <property type="match status" value="1"/>
</dbReference>
<dbReference type="InterPro" id="IPR036188">
    <property type="entry name" value="FAD/NAD-bd_sf"/>
</dbReference>
<dbReference type="PATRIC" id="fig|94132.3.peg.204"/>
<dbReference type="RefSeq" id="WP_061495234.1">
    <property type="nucleotide sequence ID" value="NZ_CP010951.1"/>
</dbReference>
<sequence length="562" mass="59672">MLTIEDIRKIQLFAELAAPELERLAKASADLHLAAGEFAVPEGGDRALYGVISGKIQVVKMIDGIEKTLGWRNPGQIFGEVPITFGMAFVGGYRASEPSRVLRVELKDYYAVASASPSVAQEVGKLARERIGGLQGIAAERPKPRVSIVGTRWDSACAELRKFLTRNQISFEWMTPDAPDLGSKWPGPAPSDDQCPVLRVAPINPGSGEVQSLADGALLARPAARDLARALGLQTSPGPTEYDTVIIGGGPAGLAAAVYGASEGLHTLVVEREAPGGQAGTSSRIENYLGFPNGVSGDELAHRALQQAKRLGAEILVTRSVARMDPSSRQVHLDDGDVIRARTIILATGVSWRRLAVDGFEKLAGKGVQYGASRSDASGTHGLDVHLIGAGNSAGQAALHFANHARSVTLVVRGDSLDKSMSRYLIEQIAKQDNVKVLLQSEVVAAHGEAGLAAIDIRDNRGATVSRHDCGSLFVFIGADAETDWLPAEVARDDRGYVLTGDDVVKAGRWAGRRDPYLLESSVPGVFACGDVRLSPVKRVASAVGEGSMAIAFVHKYLQETR</sequence>
<gene>
    <name evidence="4" type="ORF">UC35_01025</name>
</gene>
<dbReference type="PRINTS" id="PR00469">
    <property type="entry name" value="PNDRDTASEII"/>
</dbReference>
<dbReference type="OrthoDB" id="109585at2"/>
<feature type="domain" description="Cyclic nucleotide-binding" evidence="3">
    <location>
        <begin position="12"/>
        <end position="109"/>
    </location>
</feature>
<dbReference type="InterPro" id="IPR050097">
    <property type="entry name" value="Ferredoxin-NADP_redctase_2"/>
</dbReference>
<dbReference type="EMBL" id="CP010951">
    <property type="protein sequence ID" value="AMO21713.1"/>
    <property type="molecule type" value="Genomic_DNA"/>
</dbReference>
<dbReference type="PROSITE" id="PS50042">
    <property type="entry name" value="CNMP_BINDING_3"/>
    <property type="match status" value="1"/>
</dbReference>
<keyword evidence="1" id="KW-0285">Flavoprotein</keyword>
<name>A0A127JPA0_9BURK</name>
<dbReference type="InterPro" id="IPR018490">
    <property type="entry name" value="cNMP-bd_dom_sf"/>
</dbReference>
<dbReference type="Gene3D" id="2.60.120.10">
    <property type="entry name" value="Jelly Rolls"/>
    <property type="match status" value="1"/>
</dbReference>
<dbReference type="InterPro" id="IPR014710">
    <property type="entry name" value="RmlC-like_jellyroll"/>
</dbReference>